<sequence>MPVVHIHGVATRNPTDLEQREAMLRRYITDELKQDNVPGDVPVRRVFWGDLGASFAWDLRACPTPLWTMGANVTPPPAEQAPMLAEFNTELKNLPGEVPPVVLAGPVATGSNLIIAGSTTGSVSTEPRTRLKDLLPDQLSELAVATVLAKETGNWQETLAIMAADDVARDRDTFIELAAQSDLDAELALLQQLIEDRYTFLEQTRTGLILQGPGWLGDLKDRVKEALTRADQSPGYALTRVLNQVRPKLNRGVMLFFGDVFTYLEGRGTPKQPGPIMQRLLDALLEARTLQQHRDGEPIVLLSHSMGGQIVYDALTHFLPNMPAFQDVKVDFWCATASQVGVFEEMKLFAESSPAYSLALGNKVPLPPAAHLGHWWNVWDPNDYLSYTAKPIFVDIDDEPYSSGMSVVQAHGGYLQQPSFYRKFAEKLRDHLAANWYRP</sequence>
<gene>
    <name evidence="1" type="ORF">J2I46_16150</name>
</gene>
<reference evidence="1 2" key="1">
    <citation type="submission" date="2021-03" db="EMBL/GenBank/DDBJ databases">
        <title>Fibrella sp. HMF5405 genome sequencing and assembly.</title>
        <authorList>
            <person name="Kang H."/>
            <person name="Kim H."/>
            <person name="Bae S."/>
            <person name="Joh K."/>
        </authorList>
    </citation>
    <scope>NUCLEOTIDE SEQUENCE [LARGE SCALE GENOMIC DNA]</scope>
    <source>
        <strain evidence="1 2">HMF5405</strain>
    </source>
</reference>
<organism evidence="1 2">
    <name type="scientific">Fibrella forsythiae</name>
    <dbReference type="NCBI Taxonomy" id="2817061"/>
    <lineage>
        <taxon>Bacteria</taxon>
        <taxon>Pseudomonadati</taxon>
        <taxon>Bacteroidota</taxon>
        <taxon>Cytophagia</taxon>
        <taxon>Cytophagales</taxon>
        <taxon>Spirosomataceae</taxon>
        <taxon>Fibrella</taxon>
    </lineage>
</organism>
<dbReference type="SUPFAM" id="SSF53474">
    <property type="entry name" value="alpha/beta-Hydrolases"/>
    <property type="match status" value="2"/>
</dbReference>
<protein>
    <recommendedName>
        <fullName evidence="3">Alpha/beta hydrolase</fullName>
    </recommendedName>
</protein>
<evidence type="ECO:0000313" key="2">
    <source>
        <dbReference type="Proteomes" id="UP000664628"/>
    </source>
</evidence>
<accession>A0ABS3JLQ5</accession>
<keyword evidence="2" id="KW-1185">Reference proteome</keyword>
<name>A0ABS3JLQ5_9BACT</name>
<comment type="caution">
    <text evidence="1">The sequence shown here is derived from an EMBL/GenBank/DDBJ whole genome shotgun (WGS) entry which is preliminary data.</text>
</comment>
<dbReference type="RefSeq" id="WP_207330067.1">
    <property type="nucleotide sequence ID" value="NZ_JAFMYW010000004.1"/>
</dbReference>
<evidence type="ECO:0000313" key="1">
    <source>
        <dbReference type="EMBL" id="MBO0950129.1"/>
    </source>
</evidence>
<dbReference type="Proteomes" id="UP000664628">
    <property type="component" value="Unassembled WGS sequence"/>
</dbReference>
<evidence type="ECO:0008006" key="3">
    <source>
        <dbReference type="Google" id="ProtNLM"/>
    </source>
</evidence>
<dbReference type="EMBL" id="JAFMYW010000004">
    <property type="protein sequence ID" value="MBO0950129.1"/>
    <property type="molecule type" value="Genomic_DNA"/>
</dbReference>
<proteinExistence type="predicted"/>
<dbReference type="InterPro" id="IPR029058">
    <property type="entry name" value="AB_hydrolase_fold"/>
</dbReference>